<name>A0A1E7F108_9STRA</name>
<keyword evidence="1" id="KW-0175">Coiled coil</keyword>
<organism evidence="3 4">
    <name type="scientific">Fragilariopsis cylindrus CCMP1102</name>
    <dbReference type="NCBI Taxonomy" id="635003"/>
    <lineage>
        <taxon>Eukaryota</taxon>
        <taxon>Sar</taxon>
        <taxon>Stramenopiles</taxon>
        <taxon>Ochrophyta</taxon>
        <taxon>Bacillariophyta</taxon>
        <taxon>Bacillariophyceae</taxon>
        <taxon>Bacillariophycidae</taxon>
        <taxon>Bacillariales</taxon>
        <taxon>Bacillariaceae</taxon>
        <taxon>Fragilariopsis</taxon>
    </lineage>
</organism>
<accession>A0A1E7F108</accession>
<feature type="region of interest" description="Disordered" evidence="2">
    <location>
        <begin position="100"/>
        <end position="123"/>
    </location>
</feature>
<feature type="region of interest" description="Disordered" evidence="2">
    <location>
        <begin position="12"/>
        <end position="42"/>
    </location>
</feature>
<protein>
    <submittedName>
        <fullName evidence="3">Uncharacterized protein</fullName>
    </submittedName>
</protein>
<evidence type="ECO:0000256" key="2">
    <source>
        <dbReference type="SAM" id="MobiDB-lite"/>
    </source>
</evidence>
<sequence length="234" mass="26844">MPKFFKLLRSHNKRNSNSSSLKKKKSNGIFRTNADDNNRSKKFTTPTIEAAITYSLSEDDESCDIILSPHSDIESQVHELKGESISESVTFQEPVIKYQPSETATTEVKSDTRDNSKEKKKDSKTMTFTHLEVMRNQLNHMMQLANKDKEIHQLNQAGEDRKTKYSKSLALKDDEIAKIKKVLQEVEFALSQAENKLASANDEHSKTIEVLMETQVEYHELKTKSWMSPLLCFL</sequence>
<feature type="coiled-coil region" evidence="1">
    <location>
        <begin position="176"/>
        <end position="210"/>
    </location>
</feature>
<reference evidence="3 4" key="1">
    <citation type="submission" date="2016-09" db="EMBL/GenBank/DDBJ databases">
        <title>Extensive genetic diversity and differential bi-allelic expression allows diatom success in the polar Southern Ocean.</title>
        <authorList>
            <consortium name="DOE Joint Genome Institute"/>
            <person name="Mock T."/>
            <person name="Otillar R.P."/>
            <person name="Strauss J."/>
            <person name="Dupont C."/>
            <person name="Frickenhaus S."/>
            <person name="Maumus F."/>
            <person name="Mcmullan M."/>
            <person name="Sanges R."/>
            <person name="Schmutz J."/>
            <person name="Toseland A."/>
            <person name="Valas R."/>
            <person name="Veluchamy A."/>
            <person name="Ward B.J."/>
            <person name="Allen A."/>
            <person name="Barry K."/>
            <person name="Falciatore A."/>
            <person name="Ferrante M."/>
            <person name="Fortunato A.E."/>
            <person name="Gloeckner G."/>
            <person name="Gruber A."/>
            <person name="Hipkin R."/>
            <person name="Janech M."/>
            <person name="Kroth P."/>
            <person name="Leese F."/>
            <person name="Lindquist E."/>
            <person name="Lyon B.R."/>
            <person name="Martin J."/>
            <person name="Mayer C."/>
            <person name="Parker M."/>
            <person name="Quesneville H."/>
            <person name="Raymond J."/>
            <person name="Uhlig C."/>
            <person name="Valentin K.U."/>
            <person name="Worden A.Z."/>
            <person name="Armbrust E.V."/>
            <person name="Bowler C."/>
            <person name="Green B."/>
            <person name="Moulton V."/>
            <person name="Van Oosterhout C."/>
            <person name="Grigoriev I."/>
        </authorList>
    </citation>
    <scope>NUCLEOTIDE SEQUENCE [LARGE SCALE GENOMIC DNA]</scope>
    <source>
        <strain evidence="3 4">CCMP1102</strain>
    </source>
</reference>
<proteinExistence type="predicted"/>
<dbReference type="OrthoDB" id="47190at2759"/>
<dbReference type="AlphaFoldDB" id="A0A1E7F108"/>
<evidence type="ECO:0000313" key="3">
    <source>
        <dbReference type="EMBL" id="OEU11483.1"/>
    </source>
</evidence>
<keyword evidence="4" id="KW-1185">Reference proteome</keyword>
<dbReference type="EMBL" id="KV784367">
    <property type="protein sequence ID" value="OEU11483.1"/>
    <property type="molecule type" value="Genomic_DNA"/>
</dbReference>
<dbReference type="InParanoid" id="A0A1E7F108"/>
<dbReference type="KEGG" id="fcy:FRACYDRAFT_245344"/>
<gene>
    <name evidence="3" type="ORF">FRACYDRAFT_245344</name>
</gene>
<feature type="compositionally biased region" description="Basic and acidic residues" evidence="2">
    <location>
        <begin position="108"/>
        <end position="123"/>
    </location>
</feature>
<evidence type="ECO:0000256" key="1">
    <source>
        <dbReference type="SAM" id="Coils"/>
    </source>
</evidence>
<evidence type="ECO:0000313" key="4">
    <source>
        <dbReference type="Proteomes" id="UP000095751"/>
    </source>
</evidence>
<dbReference type="Proteomes" id="UP000095751">
    <property type="component" value="Unassembled WGS sequence"/>
</dbReference>